<name>A0A6I0DYB3_BRUAN</name>
<comment type="caution">
    <text evidence="3">The sequence shown here is derived from an EMBL/GenBank/DDBJ whole genome shotgun (WGS) entry which is preliminary data.</text>
</comment>
<evidence type="ECO:0000256" key="1">
    <source>
        <dbReference type="SAM" id="MobiDB-lite"/>
    </source>
</evidence>
<proteinExistence type="predicted"/>
<protein>
    <recommendedName>
        <fullName evidence="2">OB domain-containing protein</fullName>
    </recommendedName>
</protein>
<sequence length="144" mass="15912">MKGRWLEAAGVVLVRQRPGSAKGVLFVTLEDETGIANLVIWAKVFEANRRAILSTSMMAVRGRIQREGDVVHLVVQKVTDLSAELASVGTRDAAFPLPHGRGDQARHGGGPDPRELPPKGLWARNFADPYGHIRELKMKIRDFH</sequence>
<evidence type="ECO:0000259" key="2">
    <source>
        <dbReference type="Pfam" id="PF01336"/>
    </source>
</evidence>
<dbReference type="InterPro" id="IPR004365">
    <property type="entry name" value="NA-bd_OB_tRNA"/>
</dbReference>
<evidence type="ECO:0000313" key="3">
    <source>
        <dbReference type="EMBL" id="KAB2803129.1"/>
    </source>
</evidence>
<dbReference type="RefSeq" id="WP_151576288.1">
    <property type="nucleotide sequence ID" value="NZ_WBWX01000001.1"/>
</dbReference>
<accession>A0A6I0DYB3</accession>
<dbReference type="EMBL" id="WBWX01000001">
    <property type="protein sequence ID" value="KAB2803129.1"/>
    <property type="molecule type" value="Genomic_DNA"/>
</dbReference>
<evidence type="ECO:0000313" key="4">
    <source>
        <dbReference type="Proteomes" id="UP000441102"/>
    </source>
</evidence>
<dbReference type="Pfam" id="PF01336">
    <property type="entry name" value="tRNA_anti-codon"/>
    <property type="match status" value="1"/>
</dbReference>
<dbReference type="GO" id="GO:0003676">
    <property type="term" value="F:nucleic acid binding"/>
    <property type="evidence" value="ECO:0007669"/>
    <property type="project" value="InterPro"/>
</dbReference>
<reference evidence="3 4" key="1">
    <citation type="submission" date="2019-09" db="EMBL/GenBank/DDBJ databases">
        <title>Taxonomic organization of the family Brucellaceae based on a phylogenomic approach.</title>
        <authorList>
            <person name="Leclercq S."/>
            <person name="Cloeckaert A."/>
            <person name="Zygmunt M.S."/>
        </authorList>
    </citation>
    <scope>NUCLEOTIDE SEQUENCE [LARGE SCALE GENOMIC DNA]</scope>
    <source>
        <strain evidence="3 4">CCUG 34461</strain>
    </source>
</reference>
<dbReference type="AlphaFoldDB" id="A0A6I0DYB3"/>
<organism evidence="3 4">
    <name type="scientific">Brucella anthropi</name>
    <name type="common">Ochrobactrum anthropi</name>
    <dbReference type="NCBI Taxonomy" id="529"/>
    <lineage>
        <taxon>Bacteria</taxon>
        <taxon>Pseudomonadati</taxon>
        <taxon>Pseudomonadota</taxon>
        <taxon>Alphaproteobacteria</taxon>
        <taxon>Hyphomicrobiales</taxon>
        <taxon>Brucellaceae</taxon>
        <taxon>Brucella/Ochrobactrum group</taxon>
        <taxon>Brucella</taxon>
    </lineage>
</organism>
<feature type="domain" description="OB" evidence="2">
    <location>
        <begin position="10"/>
        <end position="81"/>
    </location>
</feature>
<dbReference type="CDD" id="cd04485">
    <property type="entry name" value="DnaE_OBF"/>
    <property type="match status" value="1"/>
</dbReference>
<gene>
    <name evidence="3" type="ORF">F9L06_02925</name>
</gene>
<dbReference type="Proteomes" id="UP000441102">
    <property type="component" value="Unassembled WGS sequence"/>
</dbReference>
<feature type="region of interest" description="Disordered" evidence="1">
    <location>
        <begin position="94"/>
        <end position="120"/>
    </location>
</feature>